<comment type="caution">
    <text evidence="2">The sequence shown here is derived from an EMBL/GenBank/DDBJ whole genome shotgun (WGS) entry which is preliminary data.</text>
</comment>
<reference evidence="2 3" key="1">
    <citation type="submission" date="2019-07" db="EMBL/GenBank/DDBJ databases">
        <title>Whole genome shotgun sequence of Cyclobacterium qasimii NBRC 106168.</title>
        <authorList>
            <person name="Hosoyama A."/>
            <person name="Uohara A."/>
            <person name="Ohji S."/>
            <person name="Ichikawa N."/>
        </authorList>
    </citation>
    <scope>NUCLEOTIDE SEQUENCE [LARGE SCALE GENOMIC DNA]</scope>
    <source>
        <strain evidence="2 3">NBRC 106168</strain>
    </source>
</reference>
<dbReference type="GO" id="GO:0007165">
    <property type="term" value="P:signal transduction"/>
    <property type="evidence" value="ECO:0007669"/>
    <property type="project" value="TreeGrafter"/>
</dbReference>
<proteinExistence type="predicted"/>
<protein>
    <submittedName>
        <fullName evidence="2">Peptidase S41</fullName>
    </submittedName>
</protein>
<dbReference type="InterPro" id="IPR029045">
    <property type="entry name" value="ClpP/crotonase-like_dom_sf"/>
</dbReference>
<organism evidence="2 3">
    <name type="scientific">Cyclobacterium qasimii</name>
    <dbReference type="NCBI Taxonomy" id="1350429"/>
    <lineage>
        <taxon>Bacteria</taxon>
        <taxon>Pseudomonadati</taxon>
        <taxon>Bacteroidota</taxon>
        <taxon>Cytophagia</taxon>
        <taxon>Cytophagales</taxon>
        <taxon>Cyclobacteriaceae</taxon>
        <taxon>Cyclobacterium</taxon>
    </lineage>
</organism>
<dbReference type="Gene3D" id="3.30.750.44">
    <property type="match status" value="1"/>
</dbReference>
<dbReference type="InterPro" id="IPR005151">
    <property type="entry name" value="Tail-specific_protease"/>
</dbReference>
<dbReference type="Gene3D" id="3.90.226.10">
    <property type="entry name" value="2-enoyl-CoA Hydratase, Chain A, domain 1"/>
    <property type="match status" value="1"/>
</dbReference>
<dbReference type="AlphaFoldDB" id="A0A512CHH6"/>
<dbReference type="PANTHER" id="PTHR32060:SF30">
    <property type="entry name" value="CARBOXY-TERMINAL PROCESSING PROTEASE CTPA"/>
    <property type="match status" value="1"/>
</dbReference>
<dbReference type="Pfam" id="PF03572">
    <property type="entry name" value="Peptidase_S41"/>
    <property type="match status" value="1"/>
</dbReference>
<dbReference type="Proteomes" id="UP000321301">
    <property type="component" value="Unassembled WGS sequence"/>
</dbReference>
<gene>
    <name evidence="2" type="ORF">CQA01_41790</name>
</gene>
<evidence type="ECO:0000259" key="1">
    <source>
        <dbReference type="SMART" id="SM00245"/>
    </source>
</evidence>
<sequence>MVNRINFCLIVLLFFTSCDSWILPEDPKTEPLDIFDSLWKDVNERYSFFEHKDIDWENIRATYRAKITNDMGAVSLFDVLANMLFELRDGHVNLAAGFDNSRNWEWYQDYPDNYDQNIIDKNYLRRDFWISGPLKHQFINDVLYVNYSSFSQNIAQGNLQVVLERAKLGRGIIIDVRNNGGGSLGNAYTLASAFTDTEVLVAQKRIKNGIGMDDFSTWEDITVPAGEDVYSGPVVVLTNRRSYSATTFFAQMMKELPQVTIVGDQTGGGGGIPVYGELINGWTYRFSGTQTIDMEGRQIEDGVLVDVRVDLNPISTAKGEDNIITTALRILMGNN</sequence>
<dbReference type="EMBL" id="BJYV01000025">
    <property type="protein sequence ID" value="GEO23645.1"/>
    <property type="molecule type" value="Genomic_DNA"/>
</dbReference>
<keyword evidence="3" id="KW-1185">Reference proteome</keyword>
<dbReference type="PANTHER" id="PTHR32060">
    <property type="entry name" value="TAIL-SPECIFIC PROTEASE"/>
    <property type="match status" value="1"/>
</dbReference>
<name>A0A512CHH6_9BACT</name>
<dbReference type="GO" id="GO:0008236">
    <property type="term" value="F:serine-type peptidase activity"/>
    <property type="evidence" value="ECO:0007669"/>
    <property type="project" value="InterPro"/>
</dbReference>
<accession>A0A512CHH6</accession>
<dbReference type="InterPro" id="IPR028204">
    <property type="entry name" value="Tricorn_C1"/>
</dbReference>
<dbReference type="GO" id="GO:0004175">
    <property type="term" value="F:endopeptidase activity"/>
    <property type="evidence" value="ECO:0007669"/>
    <property type="project" value="TreeGrafter"/>
</dbReference>
<evidence type="ECO:0000313" key="2">
    <source>
        <dbReference type="EMBL" id="GEO23645.1"/>
    </source>
</evidence>
<dbReference type="PROSITE" id="PS51257">
    <property type="entry name" value="PROKAR_LIPOPROTEIN"/>
    <property type="match status" value="1"/>
</dbReference>
<dbReference type="Pfam" id="PF14684">
    <property type="entry name" value="Tricorn_C1"/>
    <property type="match status" value="1"/>
</dbReference>
<dbReference type="CDD" id="cd07563">
    <property type="entry name" value="Peptidase_S41_IRBP"/>
    <property type="match status" value="1"/>
</dbReference>
<dbReference type="GO" id="GO:0030288">
    <property type="term" value="C:outer membrane-bounded periplasmic space"/>
    <property type="evidence" value="ECO:0007669"/>
    <property type="project" value="TreeGrafter"/>
</dbReference>
<feature type="domain" description="Tail specific protease" evidence="1">
    <location>
        <begin position="116"/>
        <end position="310"/>
    </location>
</feature>
<dbReference type="GO" id="GO:0006508">
    <property type="term" value="P:proteolysis"/>
    <property type="evidence" value="ECO:0007669"/>
    <property type="project" value="InterPro"/>
</dbReference>
<dbReference type="RefSeq" id="WP_146948523.1">
    <property type="nucleotide sequence ID" value="NZ_BJYV01000025.1"/>
</dbReference>
<evidence type="ECO:0000313" key="3">
    <source>
        <dbReference type="Proteomes" id="UP000321301"/>
    </source>
</evidence>
<dbReference type="SUPFAM" id="SSF52096">
    <property type="entry name" value="ClpP/crotonase"/>
    <property type="match status" value="1"/>
</dbReference>
<dbReference type="SMART" id="SM00245">
    <property type="entry name" value="TSPc"/>
    <property type="match status" value="1"/>
</dbReference>